<dbReference type="InterPro" id="IPR035965">
    <property type="entry name" value="PAS-like_dom_sf"/>
</dbReference>
<dbReference type="InterPro" id="IPR011009">
    <property type="entry name" value="Kinase-like_dom_sf"/>
</dbReference>
<evidence type="ECO:0000256" key="21">
    <source>
        <dbReference type="SAM" id="MobiDB-lite"/>
    </source>
</evidence>
<dbReference type="Gene3D" id="3.30.450.20">
    <property type="entry name" value="PAS domain"/>
    <property type="match status" value="1"/>
</dbReference>
<evidence type="ECO:0000256" key="18">
    <source>
        <dbReference type="ARBA" id="ARBA00053825"/>
    </source>
</evidence>
<evidence type="ECO:0000256" key="19">
    <source>
        <dbReference type="ARBA" id="ARBA00071822"/>
    </source>
</evidence>
<dbReference type="InterPro" id="IPR008271">
    <property type="entry name" value="Ser/Thr_kinase_AS"/>
</dbReference>
<evidence type="ECO:0000256" key="16">
    <source>
        <dbReference type="ARBA" id="ARBA00047899"/>
    </source>
</evidence>
<evidence type="ECO:0000256" key="3">
    <source>
        <dbReference type="ARBA" id="ARBA00006692"/>
    </source>
</evidence>
<dbReference type="Gene3D" id="1.10.510.10">
    <property type="entry name" value="Transferase(Phosphotransferase) domain 1"/>
    <property type="match status" value="1"/>
</dbReference>
<dbReference type="FunFam" id="3.30.200.20:FF:000346">
    <property type="entry name" value="PAS domain-containing serine/threonine-protein kinase"/>
    <property type="match status" value="1"/>
</dbReference>
<dbReference type="InterPro" id="IPR017441">
    <property type="entry name" value="Protein_kinase_ATP_BS"/>
</dbReference>
<keyword evidence="8" id="KW-0808">Transferase</keyword>
<accession>A0AA47LZV9</accession>
<protein>
    <recommendedName>
        <fullName evidence="19">PAS domain-containing serine/threonine-protein kinase</fullName>
        <ecNumber evidence="4">2.7.11.1</ecNumber>
    </recommendedName>
</protein>
<feature type="compositionally biased region" description="Low complexity" evidence="21">
    <location>
        <begin position="450"/>
        <end position="477"/>
    </location>
</feature>
<keyword evidence="13" id="KW-0007">Acetylation</keyword>
<evidence type="ECO:0000256" key="20">
    <source>
        <dbReference type="PROSITE-ProRule" id="PRU10141"/>
    </source>
</evidence>
<dbReference type="GO" id="GO:0008289">
    <property type="term" value="F:lipid binding"/>
    <property type="evidence" value="ECO:0007669"/>
    <property type="project" value="UniProtKB-KW"/>
</dbReference>
<keyword evidence="11 23" id="KW-0418">Kinase</keyword>
<dbReference type="GO" id="GO:0004674">
    <property type="term" value="F:protein serine/threonine kinase activity"/>
    <property type="evidence" value="ECO:0007669"/>
    <property type="project" value="UniProtKB-KW"/>
</dbReference>
<keyword evidence="12 20" id="KW-0067">ATP-binding</keyword>
<dbReference type="SUPFAM" id="SSF55785">
    <property type="entry name" value="PYP-like sensor domain (PAS domain)"/>
    <property type="match status" value="1"/>
</dbReference>
<comment type="caution">
    <text evidence="23">The sequence shown here is derived from an EMBL/GenBank/DDBJ whole genome shotgun (WGS) entry which is preliminary data.</text>
</comment>
<evidence type="ECO:0000256" key="6">
    <source>
        <dbReference type="ARBA" id="ARBA00022527"/>
    </source>
</evidence>
<evidence type="ECO:0000256" key="7">
    <source>
        <dbReference type="ARBA" id="ARBA00022553"/>
    </source>
</evidence>
<dbReference type="Pfam" id="PF00069">
    <property type="entry name" value="Pkinase"/>
    <property type="match status" value="1"/>
</dbReference>
<dbReference type="Proteomes" id="UP001174136">
    <property type="component" value="Unassembled WGS sequence"/>
</dbReference>
<feature type="binding site" evidence="20">
    <location>
        <position position="960"/>
    </location>
    <ligand>
        <name>ATP</name>
        <dbReference type="ChEBI" id="CHEBI:30616"/>
    </ligand>
</feature>
<dbReference type="InterPro" id="IPR000719">
    <property type="entry name" value="Prot_kinase_dom"/>
</dbReference>
<keyword evidence="7" id="KW-0597">Phosphoprotein</keyword>
<evidence type="ECO:0000256" key="2">
    <source>
        <dbReference type="ARBA" id="ARBA00004496"/>
    </source>
</evidence>
<comment type="subcellular location">
    <subcellularLocation>
        <location evidence="2">Cytoplasm</location>
    </subcellularLocation>
    <subcellularLocation>
        <location evidence="1">Nucleus</location>
    </subcellularLocation>
</comment>
<evidence type="ECO:0000256" key="9">
    <source>
        <dbReference type="ARBA" id="ARBA00022737"/>
    </source>
</evidence>
<dbReference type="Gene3D" id="3.30.200.20">
    <property type="entry name" value="Phosphorylase Kinase, domain 1"/>
    <property type="match status" value="1"/>
</dbReference>
<dbReference type="GO" id="GO:0045719">
    <property type="term" value="P:negative regulation of glycogen biosynthetic process"/>
    <property type="evidence" value="ECO:0007669"/>
    <property type="project" value="TreeGrafter"/>
</dbReference>
<evidence type="ECO:0000256" key="17">
    <source>
        <dbReference type="ARBA" id="ARBA00048679"/>
    </source>
</evidence>
<keyword evidence="15" id="KW-0539">Nucleus</keyword>
<sequence length="1261" mass="135735">MSWDEAGFGRSHKPVKGDTICVVPGFSSKYVEEDEYDLNKSYPSARRPLHKNGQYPGDCLNAGSSVASRNIQVSILHHDPHGSYAPLPRPSSASEVEEGLFSQLTSGDEEAVPGPPAVVVNPNKAILTVDHETREILAANQQACRLFECSVRELVGKKLPCVLRKTSQVLEKALSERYLRPDGSVAAMCGKVVDAVTLSGDVPVSVWAQRRHQDGQQQWLITMEQVERISASISLAQDGCIISCDTVFAHLHGYLQAEELTGVSIMDLIPELQIPVQGHAMSKVSTHQNSTPSQMQRLQRVCGQGRSGTGVPLCIRLQGEVVCGSAQQQSSGTAPDDTTRSGDPQASDPECSEQPLRTEPSPEAETDLYANTSAPSAPVYSGTAWAFAPLSSLILLLPDGSISAIHGHLALSLFGYSEDELLGKRVTFLMPGFYGWMCGSYGDASPLHQPPAGDGVGSSSDGNANGSGPNPGSPIGRPSKRLAHRDKLHGGKDPSLLVAGDMVMVHHAALNRSLTGRGKIFTGNGARLEKPDSAPSTLTAPTVTSTPMVTVNDTAELMAAVEAEIGGDGGGGGSSSPLECADDTQVLLQTFALVEPPEGDTVCLDPTHSPQGPPGQHAHPAPPWDDHSIEVITDTVIQAVARPGVIEETCHRSGGCNLQDSSFEIISLGSRSSSGFCENLAGQLDASTSPQLGREEDSCSALVVDSTASCFLDLHTNGDQVTRAMADLDLSSGSVEIPDGDGTEGDTAELLRTPSPFAVESQDFRPGGGPVEAQREEGAEGEQGQWTALSSIHNGEGPEPSGEMPVRADIPATSTPKKTRASGCILSPVAEEIAEGRCEGCAYHRDGSRIDVQCDVCRADLPDGTSVFCMWLSAPGQQGALMQSSLLDASGTSLGGRIAEASQGDILRSTMELDQSRACDGQFEEEYKPLESVGKGAFGFVWKALRCSDGQEVVVKFIKKARVVSDCWVEDPMLGHVSQEIAILTRVQHHNIVKVLEVFENGSYFQMVMEKHGEGLDLFEFIDKQPQLDEALASYIFRQLVAAVFYLRGKNVLHRDIKDENVIIDQCFHIRLIDFGSAAVLAPGKLFYTFCGTLEYCSPEVLQGTPYKGPELEMWSLGVLLYTLLFSENPFCGVEEILQARLKPPFNISTELHDMLSDLLQSEPEERMTLDQLLLQSWLSQPISLAEYSWNEVVPDSKRVPQHKEQSPAAYLGQGLFPNTGDETLPDDCDGEEEIYDDNDEEEHKSMVALENELQKYLVDG</sequence>
<evidence type="ECO:0000256" key="11">
    <source>
        <dbReference type="ARBA" id="ARBA00022777"/>
    </source>
</evidence>
<evidence type="ECO:0000256" key="5">
    <source>
        <dbReference type="ARBA" id="ARBA00022490"/>
    </source>
</evidence>
<dbReference type="PROSITE" id="PS50011">
    <property type="entry name" value="PROTEIN_KINASE_DOM"/>
    <property type="match status" value="1"/>
</dbReference>
<dbReference type="GO" id="GO:0005634">
    <property type="term" value="C:nucleus"/>
    <property type="evidence" value="ECO:0007669"/>
    <property type="project" value="UniProtKB-SubCell"/>
</dbReference>
<name>A0AA47LZV9_MERPO</name>
<keyword evidence="24" id="KW-1185">Reference proteome</keyword>
<dbReference type="SUPFAM" id="SSF56112">
    <property type="entry name" value="Protein kinase-like (PK-like)"/>
    <property type="match status" value="1"/>
</dbReference>
<evidence type="ECO:0000256" key="8">
    <source>
        <dbReference type="ARBA" id="ARBA00022679"/>
    </source>
</evidence>
<gene>
    <name evidence="23" type="primary">PASK</name>
    <name evidence="23" type="ORF">N1851_034302</name>
</gene>
<evidence type="ECO:0000256" key="13">
    <source>
        <dbReference type="ARBA" id="ARBA00022990"/>
    </source>
</evidence>
<keyword evidence="5" id="KW-0963">Cytoplasm</keyword>
<proteinExistence type="inferred from homology"/>
<comment type="catalytic activity">
    <reaction evidence="17">
        <text>L-seryl-[protein] + ATP = O-phospho-L-seryl-[protein] + ADP + H(+)</text>
        <dbReference type="Rhea" id="RHEA:17989"/>
        <dbReference type="Rhea" id="RHEA-COMP:9863"/>
        <dbReference type="Rhea" id="RHEA-COMP:11604"/>
        <dbReference type="ChEBI" id="CHEBI:15378"/>
        <dbReference type="ChEBI" id="CHEBI:29999"/>
        <dbReference type="ChEBI" id="CHEBI:30616"/>
        <dbReference type="ChEBI" id="CHEBI:83421"/>
        <dbReference type="ChEBI" id="CHEBI:456216"/>
        <dbReference type="EC" id="2.7.11.1"/>
    </reaction>
</comment>
<dbReference type="GO" id="GO:0005524">
    <property type="term" value="F:ATP binding"/>
    <property type="evidence" value="ECO:0007669"/>
    <property type="project" value="UniProtKB-UniRule"/>
</dbReference>
<feature type="compositionally biased region" description="Acidic residues" evidence="21">
    <location>
        <begin position="1224"/>
        <end position="1235"/>
    </location>
</feature>
<evidence type="ECO:0000313" key="24">
    <source>
        <dbReference type="Proteomes" id="UP001174136"/>
    </source>
</evidence>
<evidence type="ECO:0000256" key="15">
    <source>
        <dbReference type="ARBA" id="ARBA00023242"/>
    </source>
</evidence>
<dbReference type="Pfam" id="PF13426">
    <property type="entry name" value="PAS_9"/>
    <property type="match status" value="1"/>
</dbReference>
<keyword evidence="10 20" id="KW-0547">Nucleotide-binding</keyword>
<comment type="similarity">
    <text evidence="3">Belongs to the protein kinase superfamily. CAMK Ser/Thr protein kinase family.</text>
</comment>
<feature type="region of interest" description="Disordered" evidence="21">
    <location>
        <begin position="755"/>
        <end position="785"/>
    </location>
</feature>
<dbReference type="GO" id="GO:0005829">
    <property type="term" value="C:cytosol"/>
    <property type="evidence" value="ECO:0007669"/>
    <property type="project" value="TreeGrafter"/>
</dbReference>
<keyword evidence="6" id="KW-0723">Serine/threonine-protein kinase</keyword>
<feature type="domain" description="Protein kinase" evidence="22">
    <location>
        <begin position="927"/>
        <end position="1179"/>
    </location>
</feature>
<reference evidence="23" key="1">
    <citation type="journal article" date="2023" name="Front. Mar. Sci.">
        <title>A new Merluccius polli reference genome to investigate the effects of global change in West African waters.</title>
        <authorList>
            <person name="Mateo J.L."/>
            <person name="Blanco-Fernandez C."/>
            <person name="Garcia-Vazquez E."/>
            <person name="Machado-Schiaffino G."/>
        </authorList>
    </citation>
    <scope>NUCLEOTIDE SEQUENCE</scope>
    <source>
        <strain evidence="23">C29</strain>
        <tissue evidence="23">Fin</tissue>
    </source>
</reference>
<dbReference type="CDD" id="cd00130">
    <property type="entry name" value="PAS"/>
    <property type="match status" value="1"/>
</dbReference>
<dbReference type="EC" id="2.7.11.1" evidence="4"/>
<feature type="region of interest" description="Disordered" evidence="21">
    <location>
        <begin position="448"/>
        <end position="490"/>
    </location>
</feature>
<feature type="region of interest" description="Disordered" evidence="21">
    <location>
        <begin position="1210"/>
        <end position="1235"/>
    </location>
</feature>
<dbReference type="InterPro" id="IPR000014">
    <property type="entry name" value="PAS"/>
</dbReference>
<dbReference type="FunFam" id="3.30.450.20:FF:000059">
    <property type="entry name" value="PAS domain containing serine/threonine kinase"/>
    <property type="match status" value="1"/>
</dbReference>
<comment type="function">
    <text evidence="18">Serine/threonine-protein kinase involved in energy homeostasis and protein translation. Phosphorylates EEF1A1, GYS1, PDX1 and RPS6. Probably plays a role under changing environmental conditions (oxygen, glucose, nutrition), rather than under standard conditions. Acts as a sensor involved in energy homeostasis: regulates glycogen synthase synthesis by mediating phosphorylation of GYS1, leading to GYS1 inactivation. May be involved in glucose-stimulated insulin production in pancreas and regulation of glucagon secretion by glucose in alpha cells; however such data require additional evidences. May play a role in regulation of protein translation by phosphorylating EEF1A1, leading to increase translation efficiency. May also participate in respiratory regulation.</text>
</comment>
<evidence type="ECO:0000259" key="22">
    <source>
        <dbReference type="PROSITE" id="PS50011"/>
    </source>
</evidence>
<dbReference type="PROSITE" id="PS00107">
    <property type="entry name" value="PROTEIN_KINASE_ATP"/>
    <property type="match status" value="1"/>
</dbReference>
<dbReference type="PANTHER" id="PTHR24346:SF51">
    <property type="entry name" value="PAS DOMAIN-CONTAINING SERINE_THREONINE-PROTEIN KINASE"/>
    <property type="match status" value="1"/>
</dbReference>
<evidence type="ECO:0000256" key="14">
    <source>
        <dbReference type="ARBA" id="ARBA00023121"/>
    </source>
</evidence>
<dbReference type="GO" id="GO:0035556">
    <property type="term" value="P:intracellular signal transduction"/>
    <property type="evidence" value="ECO:0007669"/>
    <property type="project" value="TreeGrafter"/>
</dbReference>
<comment type="catalytic activity">
    <reaction evidence="16">
        <text>L-threonyl-[protein] + ATP = O-phospho-L-threonyl-[protein] + ADP + H(+)</text>
        <dbReference type="Rhea" id="RHEA:46608"/>
        <dbReference type="Rhea" id="RHEA-COMP:11060"/>
        <dbReference type="Rhea" id="RHEA-COMP:11605"/>
        <dbReference type="ChEBI" id="CHEBI:15378"/>
        <dbReference type="ChEBI" id="CHEBI:30013"/>
        <dbReference type="ChEBI" id="CHEBI:30616"/>
        <dbReference type="ChEBI" id="CHEBI:61977"/>
        <dbReference type="ChEBI" id="CHEBI:456216"/>
        <dbReference type="EC" id="2.7.11.1"/>
    </reaction>
</comment>
<dbReference type="EMBL" id="JAOPHQ010006578">
    <property type="protein sequence ID" value="KAK0131019.1"/>
    <property type="molecule type" value="Genomic_DNA"/>
</dbReference>
<feature type="compositionally biased region" description="Polar residues" evidence="21">
    <location>
        <begin position="534"/>
        <end position="543"/>
    </location>
</feature>
<dbReference type="AlphaFoldDB" id="A0AA47LZV9"/>
<evidence type="ECO:0000256" key="12">
    <source>
        <dbReference type="ARBA" id="ARBA00022840"/>
    </source>
</evidence>
<dbReference type="PANTHER" id="PTHR24346">
    <property type="entry name" value="MAP/MICROTUBULE AFFINITY-REGULATING KINASE"/>
    <property type="match status" value="1"/>
</dbReference>
<feature type="compositionally biased region" description="Basic residues" evidence="21">
    <location>
        <begin position="478"/>
        <end position="487"/>
    </location>
</feature>
<keyword evidence="9" id="KW-0677">Repeat</keyword>
<evidence type="ECO:0000256" key="10">
    <source>
        <dbReference type="ARBA" id="ARBA00022741"/>
    </source>
</evidence>
<feature type="region of interest" description="Disordered" evidence="21">
    <location>
        <begin position="326"/>
        <end position="362"/>
    </location>
</feature>
<feature type="region of interest" description="Disordered" evidence="21">
    <location>
        <begin position="523"/>
        <end position="543"/>
    </location>
</feature>
<keyword evidence="14" id="KW-0446">Lipid-binding</keyword>
<evidence type="ECO:0000256" key="4">
    <source>
        <dbReference type="ARBA" id="ARBA00012513"/>
    </source>
</evidence>
<dbReference type="PROSITE" id="PS00108">
    <property type="entry name" value="PROTEIN_KINASE_ST"/>
    <property type="match status" value="1"/>
</dbReference>
<dbReference type="SMART" id="SM00220">
    <property type="entry name" value="S_TKc"/>
    <property type="match status" value="1"/>
</dbReference>
<organism evidence="23 24">
    <name type="scientific">Merluccius polli</name>
    <name type="common">Benguela hake</name>
    <name type="synonym">Merluccius cadenati</name>
    <dbReference type="NCBI Taxonomy" id="89951"/>
    <lineage>
        <taxon>Eukaryota</taxon>
        <taxon>Metazoa</taxon>
        <taxon>Chordata</taxon>
        <taxon>Craniata</taxon>
        <taxon>Vertebrata</taxon>
        <taxon>Euteleostomi</taxon>
        <taxon>Actinopterygii</taxon>
        <taxon>Neopterygii</taxon>
        <taxon>Teleostei</taxon>
        <taxon>Neoteleostei</taxon>
        <taxon>Acanthomorphata</taxon>
        <taxon>Zeiogadaria</taxon>
        <taxon>Gadariae</taxon>
        <taxon>Gadiformes</taxon>
        <taxon>Gadoidei</taxon>
        <taxon>Merlucciidae</taxon>
        <taxon>Merluccius</taxon>
    </lineage>
</organism>
<evidence type="ECO:0000313" key="23">
    <source>
        <dbReference type="EMBL" id="KAK0131019.1"/>
    </source>
</evidence>
<dbReference type="FunFam" id="1.10.510.10:FF:000351">
    <property type="entry name" value="PAS domain-containing serine/threonine-protein kinase"/>
    <property type="match status" value="1"/>
</dbReference>
<evidence type="ECO:0000256" key="1">
    <source>
        <dbReference type="ARBA" id="ARBA00004123"/>
    </source>
</evidence>